<name>A0AAV6MBV8_9ROSI</name>
<feature type="compositionally biased region" description="Basic residues" evidence="8">
    <location>
        <begin position="20"/>
        <end position="31"/>
    </location>
</feature>
<dbReference type="FunFam" id="2.40.50.690:FF:000007">
    <property type="entry name" value="DIS3-like exonuclease 2"/>
    <property type="match status" value="1"/>
</dbReference>
<dbReference type="GO" id="GO:0006402">
    <property type="term" value="P:mRNA catabolic process"/>
    <property type="evidence" value="ECO:0007669"/>
    <property type="project" value="TreeGrafter"/>
</dbReference>
<proteinExistence type="inferred from homology"/>
<dbReference type="Pfam" id="PF00773">
    <property type="entry name" value="RNB"/>
    <property type="match status" value="1"/>
</dbReference>
<feature type="region of interest" description="Disordered" evidence="8">
    <location>
        <begin position="1"/>
        <end position="50"/>
    </location>
</feature>
<dbReference type="InterPro" id="IPR028591">
    <property type="entry name" value="DIS3L2"/>
</dbReference>
<feature type="region of interest" description="Disordered" evidence="8">
    <location>
        <begin position="62"/>
        <end position="87"/>
    </location>
</feature>
<keyword evidence="2" id="KW-0963">Cytoplasm</keyword>
<evidence type="ECO:0000256" key="1">
    <source>
        <dbReference type="ARBA" id="ARBA00004496"/>
    </source>
</evidence>
<keyword evidence="4" id="KW-0460">Magnesium</keyword>
<dbReference type="EMBL" id="JAGKQH010000015">
    <property type="protein sequence ID" value="KAG6578979.1"/>
    <property type="molecule type" value="Genomic_DNA"/>
</dbReference>
<feature type="non-terminal residue" evidence="10">
    <location>
        <position position="1"/>
    </location>
</feature>
<protein>
    <recommendedName>
        <fullName evidence="6">Protein SUPPRESSOR OF VARICOSE</fullName>
    </recommendedName>
</protein>
<feature type="region of interest" description="Disordered" evidence="8">
    <location>
        <begin position="247"/>
        <end position="277"/>
    </location>
</feature>
<dbReference type="PANTHER" id="PTHR23355:SF9">
    <property type="entry name" value="DIS3-LIKE EXONUCLEASE 2"/>
    <property type="match status" value="1"/>
</dbReference>
<evidence type="ECO:0000313" key="11">
    <source>
        <dbReference type="Proteomes" id="UP000685013"/>
    </source>
</evidence>
<keyword evidence="5" id="KW-0694">RNA-binding</keyword>
<evidence type="ECO:0000256" key="5">
    <source>
        <dbReference type="ARBA" id="ARBA00022884"/>
    </source>
</evidence>
<dbReference type="Proteomes" id="UP000685013">
    <property type="component" value="Chromosome 15"/>
</dbReference>
<sequence length="1167" mass="129647">MRGAVEQSTPERYDDGDKEKKKKRRSNRRSKQNASISTSVSCSSVNGMSGEASECMENGKIDANLTAPSNHSSLTQQAHESNHPIEHGVTRRNKIAFSSLPPLHISEQAELSESQNLINENLHPLDAGGKTIKSCPEQIVCGRMPGISINQHSPPADVTENNTQRKYFASHWSVEDVDEGLQKGDIFRAFFRVNAHNRLEAYCKIDGLPVDVLINGIASQNRAVEGDIVAIMVDPLTSWIRMKGTSETHNSTHSMEDANLPAEATENDGRNCKGKNKFDASVKSDSFRSSSSPDKRCCSEDKILDGTACDDLLLKNEQRDVYQSSVVDPPEAHYSSNQDDVSKAIQRICAVISSYPGKRPTGRVVAILEKSRQRESIVGHLNVKKFLSFQEIYMKEMNTKSCLSPSHNCGHVQLMPNDARFPIMMVLAGDLPDSIKKRLDNGDVTVENELVAVKIHEWVKESSAPQAHVLHVLGRGSEVASHIDAILFENAIHSCEFSNDSLACLPHSPWKIPHEELQCRRDLRNLCIFTIDPSSASDLDDALSVQKLANGIFRVGIHIADVSHFVLPDTALDKEAQIRSTSVYLLQRKIPMLPPLLSENVGSLSPGVDRLAFSLFLDIDNCGDVKDRWIGRTVICSCCKLSYEHAQDIIDGLIDSDSSKNLGNNYPQLHGQFAWPDVISSVKLLHEISKTLKKKRFRDGALRLENSKIVYLYDEYGVPYDSTFYEQKDSNFLVEEFMLLANTTVAEVISRTFPDSALLRRHPEPILRKLREFESFCSKHGFELDTSSSVQFQQSLEQIRIKLHDDPLLFDILTSYATRPMQLATYFCSGELKDGEKGSHYALAVPLYTHFTSPLRRYPDIVVHRTLAAAIEAEKLYLKHRGIIQKVNSDEQIRCFTGMYFDKDAADSLEGREALSSAALRHGVPCAKLLADVALHCNNRKLASKHVADGCDKLYMWALLKKKKVLFSDARVLGLGPRFMSLDIQKLAIERRIYYDETEGLAVEWLETTSTLVLSFFGTRRSHRSRGSIKWKALEDVALVVSPCDHNVKQRALGVSPSELGGTSTGGAVVEQESNLKSHVSDTGIDPAVFPLTVRLLSTIPVALHAVGGDDGPIDIGMCSALDSATKLVESTTKSRFLQEKIVEELEHVLEKGHSTSAAAMVHPIQL</sequence>
<reference evidence="10 11" key="1">
    <citation type="journal article" date="2021" name="Hortic Res">
        <title>The domestication of Cucurbita argyrosperma as revealed by the genome of its wild relative.</title>
        <authorList>
            <person name="Barrera-Redondo J."/>
            <person name="Sanchez-de la Vega G."/>
            <person name="Aguirre-Liguori J.A."/>
            <person name="Castellanos-Morales G."/>
            <person name="Gutierrez-Guerrero Y.T."/>
            <person name="Aguirre-Dugua X."/>
            <person name="Aguirre-Planter E."/>
            <person name="Tenaillon M.I."/>
            <person name="Lira-Saade R."/>
            <person name="Eguiarte L.E."/>
        </authorList>
    </citation>
    <scope>NUCLEOTIDE SEQUENCE [LARGE SCALE GENOMIC DNA]</scope>
    <source>
        <strain evidence="10">JBR-2021</strain>
    </source>
</reference>
<accession>A0AAV6MBV8</accession>
<evidence type="ECO:0000256" key="3">
    <source>
        <dbReference type="ARBA" id="ARBA00022723"/>
    </source>
</evidence>
<dbReference type="InterPro" id="IPR022966">
    <property type="entry name" value="RNase_II/R_CS"/>
</dbReference>
<dbReference type="Pfam" id="PF17849">
    <property type="entry name" value="OB_Dis3"/>
    <property type="match status" value="1"/>
</dbReference>
<keyword evidence="11" id="KW-1185">Reference proteome</keyword>
<dbReference type="InterPro" id="IPR001900">
    <property type="entry name" value="RNase_II/R"/>
</dbReference>
<keyword evidence="10" id="KW-0269">Exonuclease</keyword>
<dbReference type="GO" id="GO:0003723">
    <property type="term" value="F:RNA binding"/>
    <property type="evidence" value="ECO:0007669"/>
    <property type="project" value="UniProtKB-KW"/>
</dbReference>
<comment type="subcellular location">
    <subcellularLocation>
        <location evidence="1">Cytoplasm</location>
    </subcellularLocation>
</comment>
<keyword evidence="10" id="KW-0540">Nuclease</keyword>
<organism evidence="10 11">
    <name type="scientific">Cucurbita argyrosperma subsp. sororia</name>
    <dbReference type="NCBI Taxonomy" id="37648"/>
    <lineage>
        <taxon>Eukaryota</taxon>
        <taxon>Viridiplantae</taxon>
        <taxon>Streptophyta</taxon>
        <taxon>Embryophyta</taxon>
        <taxon>Tracheophyta</taxon>
        <taxon>Spermatophyta</taxon>
        <taxon>Magnoliopsida</taxon>
        <taxon>eudicotyledons</taxon>
        <taxon>Gunneridae</taxon>
        <taxon>Pentapetalae</taxon>
        <taxon>rosids</taxon>
        <taxon>fabids</taxon>
        <taxon>Cucurbitales</taxon>
        <taxon>Cucurbitaceae</taxon>
        <taxon>Cucurbiteae</taxon>
        <taxon>Cucurbita</taxon>
    </lineage>
</organism>
<dbReference type="GO" id="GO:0000175">
    <property type="term" value="F:3'-5'-RNA exonuclease activity"/>
    <property type="evidence" value="ECO:0007669"/>
    <property type="project" value="InterPro"/>
</dbReference>
<evidence type="ECO:0000259" key="9">
    <source>
        <dbReference type="SMART" id="SM00955"/>
    </source>
</evidence>
<feature type="domain" description="RNB" evidence="9">
    <location>
        <begin position="520"/>
        <end position="873"/>
    </location>
</feature>
<dbReference type="InterPro" id="IPR041505">
    <property type="entry name" value="Dis3_CSD2"/>
</dbReference>
<comment type="similarity">
    <text evidence="7">Belongs to the RNR ribonuclease family.</text>
</comment>
<dbReference type="PROSITE" id="PS01175">
    <property type="entry name" value="RIBONUCLEASE_II"/>
    <property type="match status" value="1"/>
</dbReference>
<keyword evidence="3" id="KW-0479">Metal-binding</keyword>
<keyword evidence="10" id="KW-0378">Hydrolase</keyword>
<evidence type="ECO:0000256" key="4">
    <source>
        <dbReference type="ARBA" id="ARBA00022842"/>
    </source>
</evidence>
<dbReference type="AlphaFoldDB" id="A0AAV6MBV8"/>
<dbReference type="GO" id="GO:0000932">
    <property type="term" value="C:P-body"/>
    <property type="evidence" value="ECO:0007669"/>
    <property type="project" value="TreeGrafter"/>
</dbReference>
<evidence type="ECO:0000256" key="2">
    <source>
        <dbReference type="ARBA" id="ARBA00022490"/>
    </source>
</evidence>
<evidence type="ECO:0000256" key="6">
    <source>
        <dbReference type="ARBA" id="ARBA00080592"/>
    </source>
</evidence>
<feature type="compositionally biased region" description="Low complexity" evidence="8">
    <location>
        <begin position="35"/>
        <end position="49"/>
    </location>
</feature>
<comment type="caution">
    <text evidence="10">The sequence shown here is derived from an EMBL/GenBank/DDBJ whole genome shotgun (WGS) entry which is preliminary data.</text>
</comment>
<feature type="compositionally biased region" description="Basic and acidic residues" evidence="8">
    <location>
        <begin position="9"/>
        <end position="19"/>
    </location>
</feature>
<feature type="compositionally biased region" description="Basic and acidic residues" evidence="8">
    <location>
        <begin position="267"/>
        <end position="277"/>
    </location>
</feature>
<dbReference type="HAMAP" id="MF_03045">
    <property type="entry name" value="DIS3L2"/>
    <property type="match status" value="1"/>
</dbReference>
<gene>
    <name evidence="10" type="primary">SOV</name>
    <name evidence="10" type="ORF">SDJN03_23427</name>
</gene>
<evidence type="ECO:0000256" key="8">
    <source>
        <dbReference type="SAM" id="MobiDB-lite"/>
    </source>
</evidence>
<dbReference type="SMART" id="SM00955">
    <property type="entry name" value="RNB"/>
    <property type="match status" value="1"/>
</dbReference>
<dbReference type="InterPro" id="IPR050180">
    <property type="entry name" value="RNR_Ribonuclease"/>
</dbReference>
<evidence type="ECO:0000313" key="10">
    <source>
        <dbReference type="EMBL" id="KAG6578979.1"/>
    </source>
</evidence>
<dbReference type="GO" id="GO:0046872">
    <property type="term" value="F:metal ion binding"/>
    <property type="evidence" value="ECO:0007669"/>
    <property type="project" value="UniProtKB-KW"/>
</dbReference>
<feature type="compositionally biased region" description="Polar residues" evidence="8">
    <location>
        <begin position="66"/>
        <end position="79"/>
    </location>
</feature>
<dbReference type="PANTHER" id="PTHR23355">
    <property type="entry name" value="RIBONUCLEASE"/>
    <property type="match status" value="1"/>
</dbReference>
<evidence type="ECO:0000256" key="7">
    <source>
        <dbReference type="RuleBase" id="RU003901"/>
    </source>
</evidence>